<dbReference type="VEuPathDB" id="TrichDB:TVAGG3_0931340"/>
<reference evidence="2" key="2">
    <citation type="journal article" date="2007" name="Science">
        <title>Draft genome sequence of the sexually transmitted pathogen Trichomonas vaginalis.</title>
        <authorList>
            <person name="Carlton J.M."/>
            <person name="Hirt R.P."/>
            <person name="Silva J.C."/>
            <person name="Delcher A.L."/>
            <person name="Schatz M."/>
            <person name="Zhao Q."/>
            <person name="Wortman J.R."/>
            <person name="Bidwell S.L."/>
            <person name="Alsmark U.C.M."/>
            <person name="Besteiro S."/>
            <person name="Sicheritz-Ponten T."/>
            <person name="Noel C.J."/>
            <person name="Dacks J.B."/>
            <person name="Foster P.G."/>
            <person name="Simillion C."/>
            <person name="Van de Peer Y."/>
            <person name="Miranda-Saavedra D."/>
            <person name="Barton G.J."/>
            <person name="Westrop G.D."/>
            <person name="Mueller S."/>
            <person name="Dessi D."/>
            <person name="Fiori P.L."/>
            <person name="Ren Q."/>
            <person name="Paulsen I."/>
            <person name="Zhang H."/>
            <person name="Bastida-Corcuera F.D."/>
            <person name="Simoes-Barbosa A."/>
            <person name="Brown M.T."/>
            <person name="Hayes R.D."/>
            <person name="Mukherjee M."/>
            <person name="Okumura C.Y."/>
            <person name="Schneider R."/>
            <person name="Smith A.J."/>
            <person name="Vanacova S."/>
            <person name="Villalvazo M."/>
            <person name="Haas B.J."/>
            <person name="Pertea M."/>
            <person name="Feldblyum T.V."/>
            <person name="Utterback T.R."/>
            <person name="Shu C.L."/>
            <person name="Osoegawa K."/>
            <person name="de Jong P.J."/>
            <person name="Hrdy I."/>
            <person name="Horvathova L."/>
            <person name="Zubacova Z."/>
            <person name="Dolezal P."/>
            <person name="Malik S.B."/>
            <person name="Logsdon J.M. Jr."/>
            <person name="Henze K."/>
            <person name="Gupta A."/>
            <person name="Wang C.C."/>
            <person name="Dunne R.L."/>
            <person name="Upcroft J.A."/>
            <person name="Upcroft P."/>
            <person name="White O."/>
            <person name="Salzberg S.L."/>
            <person name="Tang P."/>
            <person name="Chiu C.-H."/>
            <person name="Lee Y.-S."/>
            <person name="Embley T.M."/>
            <person name="Coombs G.H."/>
            <person name="Mottram J.C."/>
            <person name="Tachezy J."/>
            <person name="Fraser-Liggett C.M."/>
            <person name="Johnson P.J."/>
        </authorList>
    </citation>
    <scope>NUCLEOTIDE SEQUENCE [LARGE SCALE GENOMIC DNA]</scope>
    <source>
        <strain evidence="2">G3</strain>
    </source>
</reference>
<dbReference type="PANTHER" id="PTHR31913">
    <property type="entry name" value="VACUOLAR IMPORT AND DEGRADATION PROTEIN 27"/>
    <property type="match status" value="1"/>
</dbReference>
<dbReference type="Pfam" id="PF08553">
    <property type="entry name" value="VID27"/>
    <property type="match status" value="1"/>
</dbReference>
<feature type="domain" description="Vacuolar import/degradation Vid27 C-terminal" evidence="1">
    <location>
        <begin position="185"/>
        <end position="494"/>
    </location>
</feature>
<dbReference type="InterPro" id="IPR013863">
    <property type="entry name" value="VID27_C"/>
</dbReference>
<dbReference type="InParanoid" id="A2EKP1"/>
<evidence type="ECO:0000259" key="1">
    <source>
        <dbReference type="Pfam" id="PF08553"/>
    </source>
</evidence>
<protein>
    <recommendedName>
        <fullName evidence="1">Vacuolar import/degradation Vid27 C-terminal domain-containing protein</fullName>
    </recommendedName>
</protein>
<dbReference type="OMA" id="DEWYQYL"/>
<keyword evidence="3" id="KW-1185">Reference proteome</keyword>
<dbReference type="EMBL" id="DS113415">
    <property type="protein sequence ID" value="EAY06780.1"/>
    <property type="molecule type" value="Genomic_DNA"/>
</dbReference>
<dbReference type="STRING" id="5722.A2EKP1"/>
<organism evidence="2 3">
    <name type="scientific">Trichomonas vaginalis (strain ATCC PRA-98 / G3)</name>
    <dbReference type="NCBI Taxonomy" id="412133"/>
    <lineage>
        <taxon>Eukaryota</taxon>
        <taxon>Metamonada</taxon>
        <taxon>Parabasalia</taxon>
        <taxon>Trichomonadida</taxon>
        <taxon>Trichomonadidae</taxon>
        <taxon>Trichomonas</taxon>
    </lineage>
</organism>
<sequence length="496" mass="56034">MSYNTVISSKVHVFQFIEGNVKDHGSEFEIKIFQNKNFDGRFQLVQSYSQEIVLEAAIRDILNVQYISAEQKAFFDVRFNNKIHNFAIVFSNDRDLRAFVQAYTKVSFENNERRPVDESDAEDILRFMSYLSLDDQKPTGEEHNARPVEYTTTGRSDTGKNIILQSSERRGDALVLRKYDSKCSVGMFDINDNCKFMQAIPTLQTDIGTTLLAKDMLRFNDEKSLYLLDDNNEKTIYNLDLNRGDVISHFDTSYNGAPQTVLKIMPASDGNDESTFLGFNSRNTLRFDPRIEQLAEKSDYKSDNKFTAGKASCSGKLAMGSANGILRLYSAPCKNRATTQFQVNVGDQPITCIDISIDEEWVVTASPYYISLVNTFIPSSGKLAFNAAMGREKPPCMRLIINPEHQQILAKYHGGDIPVFSSVKFESRGAKPIAIVATIGTAIVSWDFKRIIEGKRPTYSISLIGGEVLVDNKPIEKTRDILFMSENQINFVNMHK</sequence>
<gene>
    <name evidence="2" type="ORF">TVAG_103300</name>
</gene>
<dbReference type="RefSeq" id="XP_001319003.1">
    <property type="nucleotide sequence ID" value="XM_001318968.1"/>
</dbReference>
<dbReference type="eggNOG" id="KOG2395">
    <property type="taxonomic scope" value="Eukaryota"/>
</dbReference>
<evidence type="ECO:0000313" key="2">
    <source>
        <dbReference type="EMBL" id="EAY06780.1"/>
    </source>
</evidence>
<accession>A2EKP1</accession>
<dbReference type="Proteomes" id="UP000001542">
    <property type="component" value="Unassembled WGS sequence"/>
</dbReference>
<dbReference type="OrthoDB" id="10251113at2759"/>
<dbReference type="PANTHER" id="PTHR31913:SF0">
    <property type="entry name" value="VACUOLAR IMPORT AND DEGRADATION PROTEIN 27"/>
    <property type="match status" value="1"/>
</dbReference>
<proteinExistence type="predicted"/>
<evidence type="ECO:0000313" key="3">
    <source>
        <dbReference type="Proteomes" id="UP000001542"/>
    </source>
</evidence>
<name>A2EKP1_TRIV3</name>
<dbReference type="AlphaFoldDB" id="A2EKP1"/>
<reference evidence="2" key="1">
    <citation type="submission" date="2006-10" db="EMBL/GenBank/DDBJ databases">
        <authorList>
            <person name="Amadeo P."/>
            <person name="Zhao Q."/>
            <person name="Wortman J."/>
            <person name="Fraser-Liggett C."/>
            <person name="Carlton J."/>
        </authorList>
    </citation>
    <scope>NUCLEOTIDE SEQUENCE</scope>
    <source>
        <strain evidence="2">G3</strain>
    </source>
</reference>
<dbReference type="VEuPathDB" id="TrichDB:TVAG_103300"/>
<dbReference type="GO" id="GO:0005634">
    <property type="term" value="C:nucleus"/>
    <property type="evidence" value="ECO:0000318"/>
    <property type="project" value="GO_Central"/>
</dbReference>
<dbReference type="InterPro" id="IPR040458">
    <property type="entry name" value="Vid27"/>
</dbReference>
<dbReference type="SUPFAM" id="SSF50998">
    <property type="entry name" value="Quinoprotein alcohol dehydrogenase-like"/>
    <property type="match status" value="1"/>
</dbReference>
<dbReference type="GO" id="GO:0005737">
    <property type="term" value="C:cytoplasm"/>
    <property type="evidence" value="ECO:0000318"/>
    <property type="project" value="GO_Central"/>
</dbReference>
<dbReference type="KEGG" id="tva:4764662"/>
<dbReference type="InterPro" id="IPR011047">
    <property type="entry name" value="Quinoprotein_ADH-like_sf"/>
</dbReference>